<proteinExistence type="predicted"/>
<gene>
    <name evidence="1" type="ORF">SAMN04515673_10465</name>
</gene>
<accession>A0A1I6DLJ9</accession>
<protein>
    <submittedName>
        <fullName evidence="1">Uncharacterized protein</fullName>
    </submittedName>
</protein>
<sequence>MRRSRAVLQMLLWDSTTADPAASLRQLLLQTRKRLGDFGSCLQTGADSVWLEGVTDETDGANGPEAEFFEDAGFGTEEFEDWLRLERQAFQTQRAERKSRKPPALRDPRLVVGLTTPGEVLLDGRQTVVAEWVTNLVRDALGWSDFICCTDLRLRAEPPECDLLVCVHVLPVGGSLEISVALDDAGRCLWSRSVQVPNDKDLADHRDAILEFAQITVGRIEGLLPVLAGRNEAPAKQEPKLFHVVDRLFTMRPADVRWAAETLDGFSDHENLASILAWQGFSKMLMNGERLVADRAAARSEAMHLIRNALNVDPMNTTALTVASHYQAFIKRDLAYARDLSDEALAIAPFSPFARDVRATLELYDNNLEAAVPHARIAMRLGRSGPLRHYLAATGVMIDTLSGAHGRAISVGRRLLCERPRFLPVMRHMVASLAASGEMDEAQTLARSIKRIDPEFGTEAMTAERYPLPSELSRTFISTTLRRHDLWG</sequence>
<dbReference type="Gene3D" id="1.25.40.10">
    <property type="entry name" value="Tetratricopeptide repeat domain"/>
    <property type="match status" value="1"/>
</dbReference>
<dbReference type="Proteomes" id="UP000199302">
    <property type="component" value="Unassembled WGS sequence"/>
</dbReference>
<evidence type="ECO:0000313" key="2">
    <source>
        <dbReference type="Proteomes" id="UP000199302"/>
    </source>
</evidence>
<reference evidence="1 2" key="1">
    <citation type="submission" date="2016-10" db="EMBL/GenBank/DDBJ databases">
        <authorList>
            <person name="de Groot N.N."/>
        </authorList>
    </citation>
    <scope>NUCLEOTIDE SEQUENCE [LARGE SCALE GENOMIC DNA]</scope>
    <source>
        <strain evidence="2">KMM 9023,NRIC 0796,JCM 17311,KCTC 23692</strain>
    </source>
</reference>
<organism evidence="1 2">
    <name type="scientific">Poseidonocella sedimentorum</name>
    <dbReference type="NCBI Taxonomy" id="871652"/>
    <lineage>
        <taxon>Bacteria</taxon>
        <taxon>Pseudomonadati</taxon>
        <taxon>Pseudomonadota</taxon>
        <taxon>Alphaproteobacteria</taxon>
        <taxon>Rhodobacterales</taxon>
        <taxon>Roseobacteraceae</taxon>
        <taxon>Poseidonocella</taxon>
    </lineage>
</organism>
<dbReference type="InterPro" id="IPR011990">
    <property type="entry name" value="TPR-like_helical_dom_sf"/>
</dbReference>
<dbReference type="EMBL" id="FOYI01000004">
    <property type="protein sequence ID" value="SFR06257.1"/>
    <property type="molecule type" value="Genomic_DNA"/>
</dbReference>
<keyword evidence="2" id="KW-1185">Reference proteome</keyword>
<dbReference type="AlphaFoldDB" id="A0A1I6DLJ9"/>
<dbReference type="SUPFAM" id="SSF48452">
    <property type="entry name" value="TPR-like"/>
    <property type="match status" value="1"/>
</dbReference>
<dbReference type="STRING" id="871652.SAMN04515673_10465"/>
<evidence type="ECO:0000313" key="1">
    <source>
        <dbReference type="EMBL" id="SFR06257.1"/>
    </source>
</evidence>
<name>A0A1I6DLJ9_9RHOB</name>